<gene>
    <name evidence="1" type="ORF">BLNAU_11884</name>
</gene>
<comment type="caution">
    <text evidence="1">The sequence shown here is derived from an EMBL/GenBank/DDBJ whole genome shotgun (WGS) entry which is preliminary data.</text>
</comment>
<name>A0ABQ9XNK1_9EUKA</name>
<dbReference type="InterPro" id="IPR016024">
    <property type="entry name" value="ARM-type_fold"/>
</dbReference>
<evidence type="ECO:0000313" key="1">
    <source>
        <dbReference type="EMBL" id="KAK2953099.1"/>
    </source>
</evidence>
<dbReference type="SUPFAM" id="SSF48371">
    <property type="entry name" value="ARM repeat"/>
    <property type="match status" value="2"/>
</dbReference>
<dbReference type="InterPro" id="IPR011989">
    <property type="entry name" value="ARM-like"/>
</dbReference>
<dbReference type="EMBL" id="JARBJD010000095">
    <property type="protein sequence ID" value="KAK2953099.1"/>
    <property type="molecule type" value="Genomic_DNA"/>
</dbReference>
<sequence length="981" mass="110324">MASEEGKAILTQIHILGLNYDESNPRQHLRNINEVKKIVDKFSTKASPLESHKELFVSTESKDQAQLAIEFIRALMSLLHNPLFTRKSSVIEILGVFLSKVYLEGMGEIILPVIVSWLEPTGSSKPTFSNGSIDETFVVKAIISHSNNAETKSLVDLYLKFIQLVMQSRDHKIITRGYDISRDLLEQVKDIQELHPRLFKIMLGGITGTVSRRETNVAFLAASTAMIKNQEKYDEEIGQKLSEKVMDLVCADNAETKKAVLNLFTVAFLQVRDRDYWGKTFCSSLLILLGDIVPDVYNAAVDLLTKWGVQFQEDEKRAQRMPSEKEHQPNVEKAWRILSGLPEEPPDNDDTVQPTPMRAILPFTTRPLFTSRYAIRSCSQNVMTWAKKFTDNADERKRDQGLTLIRFLILASDMHSTMQLSPIVEIVSHCMKMGTRDKSLKGGEDCCCLLALLCEVGCIVPLLVDKNHNVNSNEMLASIVSFAPSWRLQERVVWGDTVKKDLPQAPDESALSLLLAIVSKVIGDVLTSLEEETEERFKDKSGLGLSEEEERGFKWSLQLTSTLVSKCAGQMSVAEQHRMFELLLHATGLEDYRAGIAIAKEMKHRTHSVNVVGLEYLAREVLGTFVAATSLSNGDARIGELFQSLWLRVTNSDAPNAAVGARVVGVSEFDRNVRMAQQVLRRSSSFMSLFINTIVDSLCSILTNASCRGGVRRAFWESLFFVSSQKTSAEIFAPHFDTLFRSLFTLTTKWRVSRDEEEIRFFCVQFFVNVLKAGTTSISSDDVSLWTITQLPARPAKQSPSNDPQQKAKDDAKQESVDWLTRLQGLFDDDMPGTRLASVEFAKIVFEGKVKGQFSNLVIDDENTCDGFFPSFDDLKRHTVERFNDTDNTVRNTSILTLAALFVILPQPMINMSTSSFETLLIHLTDNDATIRRSVLTAVEAFSKRISNDETRKPFLAIAEGYRAKVRPDDFEKVLELLANR</sequence>
<protein>
    <submittedName>
        <fullName evidence="1">Uncharacterized protein</fullName>
    </submittedName>
</protein>
<keyword evidence="2" id="KW-1185">Reference proteome</keyword>
<dbReference type="PANTHER" id="PTHR16216">
    <property type="entry name" value="DYNEIN ASSEMBLY FACTOR 5, AXONEMAL"/>
    <property type="match status" value="1"/>
</dbReference>
<proteinExistence type="predicted"/>
<reference evidence="1 2" key="1">
    <citation type="journal article" date="2022" name="bioRxiv">
        <title>Genomics of Preaxostyla Flagellates Illuminates Evolutionary Transitions and the Path Towards Mitochondrial Loss.</title>
        <authorList>
            <person name="Novak L.V.F."/>
            <person name="Treitli S.C."/>
            <person name="Pyrih J."/>
            <person name="Halakuc P."/>
            <person name="Pipaliya S.V."/>
            <person name="Vacek V."/>
            <person name="Brzon O."/>
            <person name="Soukal P."/>
            <person name="Eme L."/>
            <person name="Dacks J.B."/>
            <person name="Karnkowska A."/>
            <person name="Elias M."/>
            <person name="Hampl V."/>
        </authorList>
    </citation>
    <scope>NUCLEOTIDE SEQUENCE [LARGE SCALE GENOMIC DNA]</scope>
    <source>
        <strain evidence="1">NAU3</strain>
        <tissue evidence="1">Gut</tissue>
    </source>
</reference>
<dbReference type="PANTHER" id="PTHR16216:SF2">
    <property type="entry name" value="DYNEIN AXONEMAL ASSEMBLY FACTOR 5"/>
    <property type="match status" value="1"/>
</dbReference>
<accession>A0ABQ9XNK1</accession>
<evidence type="ECO:0000313" key="2">
    <source>
        <dbReference type="Proteomes" id="UP001281761"/>
    </source>
</evidence>
<dbReference type="Proteomes" id="UP001281761">
    <property type="component" value="Unassembled WGS sequence"/>
</dbReference>
<dbReference type="Gene3D" id="1.25.10.10">
    <property type="entry name" value="Leucine-rich Repeat Variant"/>
    <property type="match status" value="1"/>
</dbReference>
<organism evidence="1 2">
    <name type="scientific">Blattamonas nauphoetae</name>
    <dbReference type="NCBI Taxonomy" id="2049346"/>
    <lineage>
        <taxon>Eukaryota</taxon>
        <taxon>Metamonada</taxon>
        <taxon>Preaxostyla</taxon>
        <taxon>Oxymonadida</taxon>
        <taxon>Blattamonas</taxon>
    </lineage>
</organism>
<dbReference type="InterPro" id="IPR052623">
    <property type="entry name" value="DAAF5"/>
</dbReference>